<sequence>MKSKEGETFEAWINALHSLGYSVDWEVLNAADFGDATSRRRLFIIGRRQHRPEFPEPTHSENGKEPDTEPWRSAAEIIDWSEPGESIWERNRPLVSNTMQRIAEGIRRHAHDDFEPYADAVADLGKDDVAAMQEGAVPAAKATEAAHERDNPFLVKGPVPEPWTDGTTGLCIPYLLGQHSGSVARDVTERPVPTIATRGAIGLYRPQAFVLPRNGYHRGLHSNPAYDPMEQPLHTVTAKNHDGHVVTPYLVPFYSERAGQSPRTHDIDEPLPTVTATGSQPAVTRPYLIQYHGNSGARDIDKPLPTVTTRDSLALCLPEHYPWGLDIRFRMLQPRELAAAMGFPSDYEFAGTKTETVEQIGNAVPVHLAKSLIERLLAGRDPTLQAFASENESVATDGGDQP</sequence>
<dbReference type="EC" id="2.1.1.37" evidence="1"/>
<dbReference type="GO" id="GO:0032259">
    <property type="term" value="P:methylation"/>
    <property type="evidence" value="ECO:0007669"/>
    <property type="project" value="UniProtKB-KW"/>
</dbReference>
<dbReference type="GO" id="GO:0003677">
    <property type="term" value="F:DNA binding"/>
    <property type="evidence" value="ECO:0007669"/>
    <property type="project" value="TreeGrafter"/>
</dbReference>
<dbReference type="InterPro" id="IPR029063">
    <property type="entry name" value="SAM-dependent_MTases_sf"/>
</dbReference>
<evidence type="ECO:0000313" key="6">
    <source>
        <dbReference type="EMBL" id="GAA0451759.1"/>
    </source>
</evidence>
<dbReference type="SUPFAM" id="SSF53335">
    <property type="entry name" value="S-adenosyl-L-methionine-dependent methyltransferases"/>
    <property type="match status" value="1"/>
</dbReference>
<dbReference type="Pfam" id="PF00145">
    <property type="entry name" value="DNA_methylase"/>
    <property type="match status" value="2"/>
</dbReference>
<evidence type="ECO:0000256" key="1">
    <source>
        <dbReference type="ARBA" id="ARBA00011975"/>
    </source>
</evidence>
<dbReference type="Proteomes" id="UP001500962">
    <property type="component" value="Unassembled WGS sequence"/>
</dbReference>
<feature type="region of interest" description="Disordered" evidence="5">
    <location>
        <begin position="260"/>
        <end position="279"/>
    </location>
</feature>
<dbReference type="Gene3D" id="3.90.120.10">
    <property type="entry name" value="DNA Methylase, subunit A, domain 2"/>
    <property type="match status" value="1"/>
</dbReference>
<gene>
    <name evidence="6" type="ORF">GCM10008985_04280</name>
</gene>
<dbReference type="GO" id="GO:0044027">
    <property type="term" value="P:negative regulation of gene expression via chromosomal CpG island methylation"/>
    <property type="evidence" value="ECO:0007669"/>
    <property type="project" value="TreeGrafter"/>
</dbReference>
<accession>A0AAV3SBF3</accession>
<dbReference type="PANTHER" id="PTHR10629:SF52">
    <property type="entry name" value="DNA (CYTOSINE-5)-METHYLTRANSFERASE 1"/>
    <property type="match status" value="1"/>
</dbReference>
<dbReference type="InterPro" id="IPR050390">
    <property type="entry name" value="C5-Methyltransferase"/>
</dbReference>
<organism evidence="6 7">
    <name type="scientific">Halococcus dombrowskii</name>
    <dbReference type="NCBI Taxonomy" id="179637"/>
    <lineage>
        <taxon>Archaea</taxon>
        <taxon>Methanobacteriati</taxon>
        <taxon>Methanobacteriota</taxon>
        <taxon>Stenosarchaea group</taxon>
        <taxon>Halobacteria</taxon>
        <taxon>Halobacteriales</taxon>
        <taxon>Halococcaceae</taxon>
        <taxon>Halococcus</taxon>
    </lineage>
</organism>
<dbReference type="EMBL" id="BAAADN010000005">
    <property type="protein sequence ID" value="GAA0451759.1"/>
    <property type="molecule type" value="Genomic_DNA"/>
</dbReference>
<evidence type="ECO:0000256" key="5">
    <source>
        <dbReference type="SAM" id="MobiDB-lite"/>
    </source>
</evidence>
<dbReference type="Gene3D" id="3.40.50.150">
    <property type="entry name" value="Vaccinia Virus protein VP39"/>
    <property type="match status" value="1"/>
</dbReference>
<feature type="region of interest" description="Disordered" evidence="5">
    <location>
        <begin position="48"/>
        <end position="69"/>
    </location>
</feature>
<keyword evidence="2" id="KW-0489">Methyltransferase</keyword>
<dbReference type="GO" id="GO:0003886">
    <property type="term" value="F:DNA (cytosine-5-)-methyltransferase activity"/>
    <property type="evidence" value="ECO:0007669"/>
    <property type="project" value="UniProtKB-EC"/>
</dbReference>
<evidence type="ECO:0000313" key="7">
    <source>
        <dbReference type="Proteomes" id="UP001500962"/>
    </source>
</evidence>
<keyword evidence="4" id="KW-0949">S-adenosyl-L-methionine</keyword>
<dbReference type="InterPro" id="IPR001525">
    <property type="entry name" value="C5_MeTfrase"/>
</dbReference>
<keyword evidence="3" id="KW-0808">Transferase</keyword>
<comment type="caution">
    <text evidence="6">The sequence shown here is derived from an EMBL/GenBank/DDBJ whole genome shotgun (WGS) entry which is preliminary data.</text>
</comment>
<evidence type="ECO:0000256" key="2">
    <source>
        <dbReference type="ARBA" id="ARBA00022603"/>
    </source>
</evidence>
<feature type="compositionally biased region" description="Basic and acidic residues" evidence="5">
    <location>
        <begin position="51"/>
        <end position="69"/>
    </location>
</feature>
<dbReference type="AlphaFoldDB" id="A0AAV3SBF3"/>
<evidence type="ECO:0000256" key="3">
    <source>
        <dbReference type="ARBA" id="ARBA00022679"/>
    </source>
</evidence>
<reference evidence="6" key="1">
    <citation type="journal article" date="2014" name="Int. J. Syst. Evol. Microbiol.">
        <title>Complete genome sequence of Corynebacterium casei LMG S-19264T (=DSM 44701T), isolated from a smear-ripened cheese.</title>
        <authorList>
            <consortium name="US DOE Joint Genome Institute (JGI-PGF)"/>
            <person name="Walter F."/>
            <person name="Albersmeier A."/>
            <person name="Kalinowski J."/>
            <person name="Ruckert C."/>
        </authorList>
    </citation>
    <scope>NUCLEOTIDE SEQUENCE</scope>
    <source>
        <strain evidence="6">JCM 12289</strain>
    </source>
</reference>
<name>A0AAV3SBF3_HALDO</name>
<reference evidence="6" key="2">
    <citation type="submission" date="2023-12" db="EMBL/GenBank/DDBJ databases">
        <authorList>
            <person name="Sun Q."/>
            <person name="Inoue M."/>
        </authorList>
    </citation>
    <scope>NUCLEOTIDE SEQUENCE</scope>
    <source>
        <strain evidence="6">JCM 12289</strain>
    </source>
</reference>
<protein>
    <recommendedName>
        <fullName evidence="1">DNA (cytosine-5-)-methyltransferase</fullName>
        <ecNumber evidence="1">2.1.1.37</ecNumber>
    </recommendedName>
</protein>
<proteinExistence type="predicted"/>
<dbReference type="PANTHER" id="PTHR10629">
    <property type="entry name" value="CYTOSINE-SPECIFIC METHYLTRANSFERASE"/>
    <property type="match status" value="1"/>
</dbReference>
<evidence type="ECO:0000256" key="4">
    <source>
        <dbReference type="ARBA" id="ARBA00022691"/>
    </source>
</evidence>